<feature type="transmembrane region" description="Helical" evidence="12">
    <location>
        <begin position="519"/>
        <end position="541"/>
    </location>
</feature>
<dbReference type="InterPro" id="IPR000990">
    <property type="entry name" value="Innexin"/>
</dbReference>
<evidence type="ECO:0000256" key="8">
    <source>
        <dbReference type="ARBA" id="ARBA00022989"/>
    </source>
</evidence>
<keyword evidence="10 12" id="KW-0472">Membrane</keyword>
<dbReference type="PROSITE" id="PS51013">
    <property type="entry name" value="PANNEXIN"/>
    <property type="match status" value="2"/>
</dbReference>
<evidence type="ECO:0000256" key="7">
    <source>
        <dbReference type="ARBA" id="ARBA00022949"/>
    </source>
</evidence>
<reference evidence="13" key="1">
    <citation type="submission" date="2020-11" db="EMBL/GenBank/DDBJ databases">
        <authorList>
            <person name="Tran Van P."/>
        </authorList>
    </citation>
    <scope>NUCLEOTIDE SEQUENCE</scope>
</reference>
<evidence type="ECO:0000256" key="6">
    <source>
        <dbReference type="ARBA" id="ARBA00022868"/>
    </source>
</evidence>
<dbReference type="PRINTS" id="PR01262">
    <property type="entry name" value="INNEXIN"/>
</dbReference>
<comment type="caution">
    <text evidence="12">Lacks conserved residue(s) required for the propagation of feature annotation.</text>
</comment>
<dbReference type="Proteomes" id="UP000728032">
    <property type="component" value="Unassembled WGS sequence"/>
</dbReference>
<evidence type="ECO:0000256" key="3">
    <source>
        <dbReference type="ARBA" id="ARBA00022448"/>
    </source>
</evidence>
<dbReference type="GO" id="GO:0034220">
    <property type="term" value="P:monoatomic ion transmembrane transport"/>
    <property type="evidence" value="ECO:0007669"/>
    <property type="project" value="UniProtKB-KW"/>
</dbReference>
<feature type="transmembrane region" description="Helical" evidence="12">
    <location>
        <begin position="267"/>
        <end position="291"/>
    </location>
</feature>
<gene>
    <name evidence="12" type="primary">inx</name>
    <name evidence="13" type="ORF">ONB1V03_LOCUS490</name>
</gene>
<evidence type="ECO:0000256" key="12">
    <source>
        <dbReference type="RuleBase" id="RU010713"/>
    </source>
</evidence>
<name>A0A7R9L8C8_9ACAR</name>
<keyword evidence="14" id="KW-1185">Reference proteome</keyword>
<dbReference type="Pfam" id="PF00876">
    <property type="entry name" value="Innexin"/>
    <property type="match status" value="2"/>
</dbReference>
<keyword evidence="6" id="KW-0303">Gap junction</keyword>
<feature type="transmembrane region" description="Helical" evidence="12">
    <location>
        <begin position="586"/>
        <end position="608"/>
    </location>
</feature>
<evidence type="ECO:0000256" key="1">
    <source>
        <dbReference type="ARBA" id="ARBA00004610"/>
    </source>
</evidence>
<dbReference type="AlphaFoldDB" id="A0A7R9L8C8"/>
<feature type="transmembrane region" description="Helical" evidence="12">
    <location>
        <begin position="441"/>
        <end position="459"/>
    </location>
</feature>
<dbReference type="PANTHER" id="PTHR11893">
    <property type="entry name" value="INNEXIN"/>
    <property type="match status" value="1"/>
</dbReference>
<keyword evidence="9 12" id="KW-0406">Ion transport</keyword>
<accession>A0A7R9L8C8</accession>
<keyword evidence="5 12" id="KW-0812">Transmembrane</keyword>
<dbReference type="GO" id="GO:0005886">
    <property type="term" value="C:plasma membrane"/>
    <property type="evidence" value="ECO:0007669"/>
    <property type="project" value="UniProtKB-SubCell"/>
</dbReference>
<organism evidence="13">
    <name type="scientific">Oppiella nova</name>
    <dbReference type="NCBI Taxonomy" id="334625"/>
    <lineage>
        <taxon>Eukaryota</taxon>
        <taxon>Metazoa</taxon>
        <taxon>Ecdysozoa</taxon>
        <taxon>Arthropoda</taxon>
        <taxon>Chelicerata</taxon>
        <taxon>Arachnida</taxon>
        <taxon>Acari</taxon>
        <taxon>Acariformes</taxon>
        <taxon>Sarcoptiformes</taxon>
        <taxon>Oribatida</taxon>
        <taxon>Brachypylina</taxon>
        <taxon>Oppioidea</taxon>
        <taxon>Oppiidae</taxon>
        <taxon>Oppiella</taxon>
    </lineage>
</organism>
<comment type="subcellular location">
    <subcellularLocation>
        <location evidence="1">Cell junction</location>
        <location evidence="1">Gap junction</location>
    </subcellularLocation>
    <subcellularLocation>
        <location evidence="2 12">Cell membrane</location>
        <topology evidence="2 12">Multi-pass membrane protein</topology>
    </subcellularLocation>
</comment>
<feature type="transmembrane region" description="Helical" evidence="12">
    <location>
        <begin position="678"/>
        <end position="702"/>
    </location>
</feature>
<dbReference type="EMBL" id="OC914857">
    <property type="protein sequence ID" value="CAD7636898.1"/>
    <property type="molecule type" value="Genomic_DNA"/>
</dbReference>
<evidence type="ECO:0000256" key="2">
    <source>
        <dbReference type="ARBA" id="ARBA00004651"/>
    </source>
</evidence>
<evidence type="ECO:0000256" key="10">
    <source>
        <dbReference type="ARBA" id="ARBA00023136"/>
    </source>
</evidence>
<dbReference type="EMBL" id="CAJPVJ010000032">
    <property type="protein sequence ID" value="CAG2159055.1"/>
    <property type="molecule type" value="Genomic_DNA"/>
</dbReference>
<proteinExistence type="inferred from homology"/>
<dbReference type="PANTHER" id="PTHR11893:SF41">
    <property type="entry name" value="INNEXIN INX2"/>
    <property type="match status" value="1"/>
</dbReference>
<evidence type="ECO:0000256" key="11">
    <source>
        <dbReference type="ARBA" id="ARBA00023303"/>
    </source>
</evidence>
<keyword evidence="11 12" id="KW-0407">Ion channel</keyword>
<feature type="transmembrane region" description="Helical" evidence="12">
    <location>
        <begin position="177"/>
        <end position="197"/>
    </location>
</feature>
<keyword evidence="7" id="KW-0965">Cell junction</keyword>
<dbReference type="OrthoDB" id="5867527at2759"/>
<evidence type="ECO:0000256" key="4">
    <source>
        <dbReference type="ARBA" id="ARBA00022475"/>
    </source>
</evidence>
<dbReference type="GO" id="GO:0005921">
    <property type="term" value="C:gap junction"/>
    <property type="evidence" value="ECO:0007669"/>
    <property type="project" value="UniProtKB-SubCell"/>
</dbReference>
<keyword evidence="4" id="KW-1003">Cell membrane</keyword>
<keyword evidence="8 12" id="KW-1133">Transmembrane helix</keyword>
<evidence type="ECO:0000256" key="9">
    <source>
        <dbReference type="ARBA" id="ARBA00023065"/>
    </source>
</evidence>
<evidence type="ECO:0000313" key="13">
    <source>
        <dbReference type="EMBL" id="CAD7636898.1"/>
    </source>
</evidence>
<feature type="transmembrane region" description="Helical" evidence="12">
    <location>
        <begin position="30"/>
        <end position="48"/>
    </location>
</feature>
<dbReference type="GO" id="GO:0007602">
    <property type="term" value="P:phototransduction"/>
    <property type="evidence" value="ECO:0007669"/>
    <property type="project" value="TreeGrafter"/>
</dbReference>
<protein>
    <recommendedName>
        <fullName evidence="12">Innexin</fullName>
    </recommendedName>
</protein>
<keyword evidence="3 12" id="KW-0813">Transport</keyword>
<evidence type="ECO:0000256" key="5">
    <source>
        <dbReference type="ARBA" id="ARBA00022692"/>
    </source>
</evidence>
<evidence type="ECO:0000313" key="14">
    <source>
        <dbReference type="Proteomes" id="UP000728032"/>
    </source>
</evidence>
<dbReference type="GO" id="GO:0005243">
    <property type="term" value="F:gap junction channel activity"/>
    <property type="evidence" value="ECO:0007669"/>
    <property type="project" value="TreeGrafter"/>
</dbReference>
<comment type="function">
    <text evidence="12">Structural component of the gap junctions.</text>
</comment>
<comment type="similarity">
    <text evidence="12">Belongs to the pannexin family.</text>
</comment>
<feature type="transmembrane region" description="Helical" evidence="12">
    <location>
        <begin position="108"/>
        <end position="130"/>
    </location>
</feature>
<sequence>MDQFFGSLKSFIKTSSVVTDNHIFRLHYKATVVILLAFSLMVTGRQYFGDPIDCISKDDIPEKLLDTYCWIHTTFSIENAWKKRVGDEVPYPGVDKTTPNEKRVYHAYYQWVCFVLFFQALFFYVPRYFWKAMEGGRVKNLILGLNSPVCSEEKRTESRALLVEYLYKNINNHNTLFITYTIAEVLNLLNVIIQMVIMDRFLGGEFTNYGWDVINFSEWDWSVRYDPMIKVFPRLTKCTFHRFGSSGDVQKHDAMCILPINIVNEKIYIFLWFWFYILAIISVIAIAYRAVTIVVPRVRFLATQSRCRIANRDALNHVVNHCRIGDWFLLDLLSKNLDPLNFKDLVLDFYKRLEGKGADMLHELNDRVSDQSTGCRAVESREVLATSAVIFVRLKDSIDCRVSALNALTISEMCLKDNLKQFLKPSSCVIDNNIFRLHYKATVVILIGCSLMVTARQYFGDPIDCISRDDIPPNLLDTYCWIHTTFSIENAWKKRVGDEVPYPGVDKTTPNEKRVYHAYYQWVCFVLFFQALLFYIPRYLWKAAEAGRVKNLILGLNYPICSEDVKSNNRALLVEYLYKNLNNHNLLFKMYVTTEVLNFLNVILQMVLMDRFLGGEFSNYGWEVLSFSEWDWSVRYDPMIKVFPRLTKCTFHRFGSSGDVQKHDAMCILPINIVNEKIYIFLWFWFYFLAIISFIALVYRVITIFVPRIRYLATQSRCLSNRDALHSVCNQCQIGDWFVLDLLSKNLDPLNFKDLILDFYRRLEGKGANGL</sequence>